<dbReference type="Gene3D" id="3.30.1490.10">
    <property type="match status" value="1"/>
</dbReference>
<evidence type="ECO:0000256" key="1">
    <source>
        <dbReference type="ARBA" id="ARBA00006471"/>
    </source>
</evidence>
<dbReference type="InterPro" id="IPR000630">
    <property type="entry name" value="Ribosomal_uS8"/>
</dbReference>
<dbReference type="SUPFAM" id="SSF56047">
    <property type="entry name" value="Ribosomal protein S8"/>
    <property type="match status" value="1"/>
</dbReference>
<accession>D8R5F6</accession>
<evidence type="ECO:0000313" key="5">
    <source>
        <dbReference type="EMBL" id="EFJ32144.1"/>
    </source>
</evidence>
<evidence type="ECO:0000256" key="3">
    <source>
        <dbReference type="ARBA" id="ARBA00023274"/>
    </source>
</evidence>
<evidence type="ECO:0000313" key="4">
    <source>
        <dbReference type="EMBL" id="EFJ16851.1"/>
    </source>
</evidence>
<evidence type="ECO:0008006" key="7">
    <source>
        <dbReference type="Google" id="ProtNLM"/>
    </source>
</evidence>
<dbReference type="Pfam" id="PF00410">
    <property type="entry name" value="Ribosomal_S8"/>
    <property type="match status" value="1"/>
</dbReference>
<dbReference type="HOGENOM" id="CLU_098428_1_1_1"/>
<protein>
    <recommendedName>
        <fullName evidence="7">40S ribosomal protein S15a</fullName>
    </recommendedName>
</protein>
<dbReference type="AlphaFoldDB" id="D8R5F6"/>
<dbReference type="InterPro" id="IPR035987">
    <property type="entry name" value="Ribosomal_uS8_sf"/>
</dbReference>
<dbReference type="KEGG" id="smo:SELMODRAFT_115662"/>
<reference evidence="5 6" key="1">
    <citation type="journal article" date="2011" name="Science">
        <title>The Selaginella genome identifies genetic changes associated with the evolution of vascular plants.</title>
        <authorList>
            <person name="Banks J.A."/>
            <person name="Nishiyama T."/>
            <person name="Hasebe M."/>
            <person name="Bowman J.L."/>
            <person name="Gribskov M."/>
            <person name="dePamphilis C."/>
            <person name="Albert V.A."/>
            <person name="Aono N."/>
            <person name="Aoyama T."/>
            <person name="Ambrose B.A."/>
            <person name="Ashton N.W."/>
            <person name="Axtell M.J."/>
            <person name="Barker E."/>
            <person name="Barker M.S."/>
            <person name="Bennetzen J.L."/>
            <person name="Bonawitz N.D."/>
            <person name="Chapple C."/>
            <person name="Cheng C."/>
            <person name="Correa L.G."/>
            <person name="Dacre M."/>
            <person name="DeBarry J."/>
            <person name="Dreyer I."/>
            <person name="Elias M."/>
            <person name="Engstrom E.M."/>
            <person name="Estelle M."/>
            <person name="Feng L."/>
            <person name="Finet C."/>
            <person name="Floyd S.K."/>
            <person name="Frommer W.B."/>
            <person name="Fujita T."/>
            <person name="Gramzow L."/>
            <person name="Gutensohn M."/>
            <person name="Harholt J."/>
            <person name="Hattori M."/>
            <person name="Heyl A."/>
            <person name="Hirai T."/>
            <person name="Hiwatashi Y."/>
            <person name="Ishikawa M."/>
            <person name="Iwata M."/>
            <person name="Karol K.G."/>
            <person name="Koehler B."/>
            <person name="Kolukisaoglu U."/>
            <person name="Kubo M."/>
            <person name="Kurata T."/>
            <person name="Lalonde S."/>
            <person name="Li K."/>
            <person name="Li Y."/>
            <person name="Litt A."/>
            <person name="Lyons E."/>
            <person name="Manning G."/>
            <person name="Maruyama T."/>
            <person name="Michael T.P."/>
            <person name="Mikami K."/>
            <person name="Miyazaki S."/>
            <person name="Morinaga S."/>
            <person name="Murata T."/>
            <person name="Mueller-Roeber B."/>
            <person name="Nelson D.R."/>
            <person name="Obara M."/>
            <person name="Oguri Y."/>
            <person name="Olmstead R.G."/>
            <person name="Onodera N."/>
            <person name="Petersen B.L."/>
            <person name="Pils B."/>
            <person name="Prigge M."/>
            <person name="Rensing S.A."/>
            <person name="Riano-Pachon D.M."/>
            <person name="Roberts A.W."/>
            <person name="Sato Y."/>
            <person name="Scheller H.V."/>
            <person name="Schulz B."/>
            <person name="Schulz C."/>
            <person name="Shakirov E.V."/>
            <person name="Shibagaki N."/>
            <person name="Shinohara N."/>
            <person name="Shippen D.E."/>
            <person name="Soerensen I."/>
            <person name="Sotooka R."/>
            <person name="Sugimoto N."/>
            <person name="Sugita M."/>
            <person name="Sumikawa N."/>
            <person name="Tanurdzic M."/>
            <person name="Theissen G."/>
            <person name="Ulvskov P."/>
            <person name="Wakazuki S."/>
            <person name="Weng J.K."/>
            <person name="Willats W.W."/>
            <person name="Wipf D."/>
            <person name="Wolf P.G."/>
            <person name="Yang L."/>
            <person name="Zimmer A.D."/>
            <person name="Zhu Q."/>
            <person name="Mitros T."/>
            <person name="Hellsten U."/>
            <person name="Loque D."/>
            <person name="Otillar R."/>
            <person name="Salamov A."/>
            <person name="Schmutz J."/>
            <person name="Shapiro H."/>
            <person name="Lindquist E."/>
            <person name="Lucas S."/>
            <person name="Rokhsar D."/>
            <person name="Grigoriev I.V."/>
        </authorList>
    </citation>
    <scope>NUCLEOTIDE SEQUENCE [LARGE SCALE GENOMIC DNA]</scope>
</reference>
<evidence type="ECO:0000313" key="6">
    <source>
        <dbReference type="Proteomes" id="UP000001514"/>
    </source>
</evidence>
<comment type="similarity">
    <text evidence="1">Belongs to the universal ribosomal protein uS8 family.</text>
</comment>
<dbReference type="InParanoid" id="D8R5F6"/>
<dbReference type="EMBL" id="GL377572">
    <property type="protein sequence ID" value="EFJ32144.1"/>
    <property type="molecule type" value="Genomic_DNA"/>
</dbReference>
<gene>
    <name evidence="4" type="ORF">SELMODRAFT_115662</name>
    <name evidence="5" type="ORF">SELMODRAFT_85311</name>
</gene>
<proteinExistence type="inferred from homology"/>
<organism evidence="6">
    <name type="scientific">Selaginella moellendorffii</name>
    <name type="common">Spikemoss</name>
    <dbReference type="NCBI Taxonomy" id="88036"/>
    <lineage>
        <taxon>Eukaryota</taxon>
        <taxon>Viridiplantae</taxon>
        <taxon>Streptophyta</taxon>
        <taxon>Embryophyta</taxon>
        <taxon>Tracheophyta</taxon>
        <taxon>Lycopodiopsida</taxon>
        <taxon>Selaginellales</taxon>
        <taxon>Selaginellaceae</taxon>
        <taxon>Selaginella</taxon>
    </lineage>
</organism>
<dbReference type="GO" id="GO:0006412">
    <property type="term" value="P:translation"/>
    <property type="evidence" value="ECO:0007669"/>
    <property type="project" value="InterPro"/>
</dbReference>
<dbReference type="KEGG" id="smo:SELMODRAFT_85311"/>
<dbReference type="STRING" id="88036.D8R5F6"/>
<dbReference type="Proteomes" id="UP000001514">
    <property type="component" value="Unassembled WGS sequence"/>
</dbReference>
<keyword evidence="2" id="KW-0689">Ribosomal protein</keyword>
<dbReference type="GO" id="GO:0003735">
    <property type="term" value="F:structural constituent of ribosome"/>
    <property type="evidence" value="ECO:0000318"/>
    <property type="project" value="GO_Central"/>
</dbReference>
<dbReference type="Gramene" id="EFJ32144">
    <property type="protein sequence ID" value="EFJ32144"/>
    <property type="gene ID" value="SELMODRAFT_85311"/>
</dbReference>
<dbReference type="eggNOG" id="KOG1754">
    <property type="taxonomic scope" value="Eukaryota"/>
</dbReference>
<keyword evidence="3" id="KW-0687">Ribonucleoprotein</keyword>
<dbReference type="EMBL" id="GL377617">
    <property type="protein sequence ID" value="EFJ16851.1"/>
    <property type="molecule type" value="Genomic_DNA"/>
</dbReference>
<sequence length="124" mass="14094">MVRLSSLNDAARLGRKNAVIRPSSNLVLRFLEVMKKQAGFVENFQRHGGHTPGHITVEITDKLKKCVLLSQRFDTKSRRIDAWARQILPAPEVGHLVITNFLGVMDHREAKKKNLGGRILGYFY</sequence>
<dbReference type="GO" id="GO:0022627">
    <property type="term" value="C:cytosolic small ribosomal subunit"/>
    <property type="evidence" value="ECO:0000318"/>
    <property type="project" value="GO_Central"/>
</dbReference>
<dbReference type="Gene3D" id="3.30.1370.30">
    <property type="match status" value="1"/>
</dbReference>
<dbReference type="PANTHER" id="PTHR11758">
    <property type="entry name" value="40S RIBOSOMAL PROTEIN S15A"/>
    <property type="match status" value="1"/>
</dbReference>
<evidence type="ECO:0000256" key="2">
    <source>
        <dbReference type="ARBA" id="ARBA00022980"/>
    </source>
</evidence>
<dbReference type="Gramene" id="EFJ16851">
    <property type="protein sequence ID" value="EFJ16851"/>
    <property type="gene ID" value="SELMODRAFT_115662"/>
</dbReference>
<keyword evidence="6" id="KW-1185">Reference proteome</keyword>
<name>D8R5F6_SELML</name>